<evidence type="ECO:0000313" key="1">
    <source>
        <dbReference type="EMBL" id="ACY96930.1"/>
    </source>
</evidence>
<dbReference type="STRING" id="471852.Tcur_1348"/>
<dbReference type="HOGENOM" id="CLU_2002816_0_0_11"/>
<reference evidence="1 2" key="1">
    <citation type="journal article" date="2011" name="Stand. Genomic Sci.">
        <title>Complete genome sequence of Thermomonospora curvata type strain (B9).</title>
        <authorList>
            <person name="Chertkov O."/>
            <person name="Sikorski J."/>
            <person name="Nolan M."/>
            <person name="Lapidus A."/>
            <person name="Lucas S."/>
            <person name="Del Rio T.G."/>
            <person name="Tice H."/>
            <person name="Cheng J.F."/>
            <person name="Goodwin L."/>
            <person name="Pitluck S."/>
            <person name="Liolios K."/>
            <person name="Ivanova N."/>
            <person name="Mavromatis K."/>
            <person name="Mikhailova N."/>
            <person name="Ovchinnikova G."/>
            <person name="Pati A."/>
            <person name="Chen A."/>
            <person name="Palaniappan K."/>
            <person name="Djao O.D."/>
            <person name="Land M."/>
            <person name="Hauser L."/>
            <person name="Chang Y.J."/>
            <person name="Jeffries C.D."/>
            <person name="Brettin T."/>
            <person name="Han C."/>
            <person name="Detter J.C."/>
            <person name="Rohde M."/>
            <person name="Goker M."/>
            <person name="Woyke T."/>
            <person name="Bristow J."/>
            <person name="Eisen J.A."/>
            <person name="Markowitz V."/>
            <person name="Hugenholtz P."/>
            <person name="Klenk H.P."/>
            <person name="Kyrpides N.C."/>
        </authorList>
    </citation>
    <scope>NUCLEOTIDE SEQUENCE [LARGE SCALE GENOMIC DNA]</scope>
    <source>
        <strain evidence="2">ATCC 19995 / DSM 43183 / JCM 3096 / KCTC 9072 / NBRC 15933 / NCIMB 10081 / Henssen B9</strain>
    </source>
</reference>
<organism evidence="1 2">
    <name type="scientific">Thermomonospora curvata (strain ATCC 19995 / DSM 43183 / JCM 3096 / KCTC 9072 / NBRC 15933 / NCIMB 10081 / Henssen B9)</name>
    <dbReference type="NCBI Taxonomy" id="471852"/>
    <lineage>
        <taxon>Bacteria</taxon>
        <taxon>Bacillati</taxon>
        <taxon>Actinomycetota</taxon>
        <taxon>Actinomycetes</taxon>
        <taxon>Streptosporangiales</taxon>
        <taxon>Thermomonosporaceae</taxon>
        <taxon>Thermomonospora</taxon>
    </lineage>
</organism>
<proteinExistence type="predicted"/>
<dbReference type="Gene3D" id="3.90.1570.10">
    <property type="entry name" value="tt1808, chain A"/>
    <property type="match status" value="1"/>
</dbReference>
<dbReference type="InterPro" id="IPR012296">
    <property type="entry name" value="Nuclease_put_TT1808"/>
</dbReference>
<dbReference type="AlphaFoldDB" id="D1A9Z4"/>
<sequence>MSTPACFEEFPEVMTEEEYLALPEDVARMIEIVHGHIIRCESPVPMHNRIARRPAGGLEAARSPEGPCLSVETDNDVMLWRVPKFTFRLDAATREYRLHAVHRSVLELEHPVRVTLPFGALTSG</sequence>
<evidence type="ECO:0000313" key="2">
    <source>
        <dbReference type="Proteomes" id="UP000001918"/>
    </source>
</evidence>
<keyword evidence="2" id="KW-1185">Reference proteome</keyword>
<protein>
    <submittedName>
        <fullName evidence="1">Uncharacterized protein</fullName>
    </submittedName>
</protein>
<accession>D1A9Z4</accession>
<name>D1A9Z4_THECD</name>
<dbReference type="Proteomes" id="UP000001918">
    <property type="component" value="Chromosome"/>
</dbReference>
<gene>
    <name evidence="1" type="ordered locus">Tcur_1348</name>
</gene>
<dbReference type="EMBL" id="CP001738">
    <property type="protein sequence ID" value="ACY96930.1"/>
    <property type="molecule type" value="Genomic_DNA"/>
</dbReference>
<dbReference type="RefSeq" id="WP_012851714.1">
    <property type="nucleotide sequence ID" value="NC_013510.1"/>
</dbReference>
<dbReference type="eggNOG" id="COG4636">
    <property type="taxonomic scope" value="Bacteria"/>
</dbReference>
<dbReference type="OrthoDB" id="5524117at2"/>
<dbReference type="KEGG" id="tcu:Tcur_1348"/>